<dbReference type="PANTHER" id="PTHR43727">
    <property type="entry name" value="DIAMINOPIMELATE DECARBOXYLASE"/>
    <property type="match status" value="1"/>
</dbReference>
<dbReference type="Gene3D" id="2.40.37.10">
    <property type="entry name" value="Lyase, Ornithine Decarboxylase, Chain A, domain 1"/>
    <property type="match status" value="1"/>
</dbReference>
<evidence type="ECO:0000256" key="2">
    <source>
        <dbReference type="ARBA" id="ARBA00022793"/>
    </source>
</evidence>
<dbReference type="InterPro" id="IPR029066">
    <property type="entry name" value="PLP-binding_barrel"/>
</dbReference>
<feature type="binding site" evidence="5">
    <location>
        <position position="283"/>
    </location>
    <ligand>
        <name>substrate</name>
    </ligand>
</feature>
<keyword evidence="5" id="KW-0028">Amino-acid biosynthesis</keyword>
<dbReference type="Gene3D" id="3.20.20.10">
    <property type="entry name" value="Alanine racemase"/>
    <property type="match status" value="1"/>
</dbReference>
<dbReference type="InterPro" id="IPR009006">
    <property type="entry name" value="Ala_racemase/Decarboxylase_C"/>
</dbReference>
<dbReference type="EMBL" id="MT630749">
    <property type="protein sequence ID" value="QNO42547.1"/>
    <property type="molecule type" value="Genomic_DNA"/>
</dbReference>
<proteinExistence type="inferred from homology"/>
<comment type="catalytic activity">
    <reaction evidence="5 8">
        <text>meso-2,6-diaminopimelate + H(+) = L-lysine + CO2</text>
        <dbReference type="Rhea" id="RHEA:15101"/>
        <dbReference type="ChEBI" id="CHEBI:15378"/>
        <dbReference type="ChEBI" id="CHEBI:16526"/>
        <dbReference type="ChEBI" id="CHEBI:32551"/>
        <dbReference type="ChEBI" id="CHEBI:57791"/>
        <dbReference type="EC" id="4.1.1.20"/>
    </reaction>
</comment>
<dbReference type="PRINTS" id="PR01179">
    <property type="entry name" value="ODADCRBXLASE"/>
</dbReference>
<feature type="binding site" evidence="5">
    <location>
        <position position="350"/>
    </location>
    <ligand>
        <name>substrate</name>
    </ligand>
</feature>
<evidence type="ECO:0000313" key="10">
    <source>
        <dbReference type="EMBL" id="QNO42547.1"/>
    </source>
</evidence>
<dbReference type="GO" id="GO:0009089">
    <property type="term" value="P:lysine biosynthetic process via diaminopimelate"/>
    <property type="evidence" value="ECO:0007669"/>
    <property type="project" value="UniProtKB-UniRule"/>
</dbReference>
<evidence type="ECO:0000256" key="6">
    <source>
        <dbReference type="NCBIfam" id="TIGR01048"/>
    </source>
</evidence>
<dbReference type="InterPro" id="IPR022653">
    <property type="entry name" value="De-COase2_pyr-phos_BS"/>
</dbReference>
<dbReference type="PROSITE" id="PS00878">
    <property type="entry name" value="ODR_DC_2_1"/>
    <property type="match status" value="1"/>
</dbReference>
<dbReference type="HAMAP" id="MF_02120">
    <property type="entry name" value="LysA"/>
    <property type="match status" value="1"/>
</dbReference>
<comment type="function">
    <text evidence="5">Specifically catalyzes the decarboxylation of meso-diaminopimelate (meso-DAP) to L-lysine.</text>
</comment>
<dbReference type="InterPro" id="IPR002986">
    <property type="entry name" value="DAP_deCOOHase_LysA"/>
</dbReference>
<evidence type="ECO:0000256" key="4">
    <source>
        <dbReference type="ARBA" id="ARBA00023239"/>
    </source>
</evidence>
<comment type="pathway">
    <text evidence="5 8">Amino-acid biosynthesis; L-lysine biosynthesis via DAP pathway; L-lysine from DL-2,6-diaminopimelate: step 1/1.</text>
</comment>
<feature type="domain" description="Orn/DAP/Arg decarboxylase 2 N-terminal" evidence="9">
    <location>
        <begin position="38"/>
        <end position="287"/>
    </location>
</feature>
<feature type="modified residue" description="N6-(pyridoxal phosphate)lysine" evidence="5 7">
    <location>
        <position position="61"/>
    </location>
</feature>
<dbReference type="SUPFAM" id="SSF51419">
    <property type="entry name" value="PLP-binding barrel"/>
    <property type="match status" value="1"/>
</dbReference>
<dbReference type="FunFam" id="3.20.20.10:FF:000003">
    <property type="entry name" value="Diaminopimelate decarboxylase"/>
    <property type="match status" value="1"/>
</dbReference>
<dbReference type="InterPro" id="IPR022657">
    <property type="entry name" value="De-COase2_CS"/>
</dbReference>
<evidence type="ECO:0000256" key="1">
    <source>
        <dbReference type="ARBA" id="ARBA00001933"/>
    </source>
</evidence>
<evidence type="ECO:0000256" key="5">
    <source>
        <dbReference type="HAMAP-Rule" id="MF_02120"/>
    </source>
</evidence>
<keyword evidence="3 5" id="KW-0663">Pyridoxal phosphate</keyword>
<feature type="binding site" evidence="5">
    <location>
        <position position="378"/>
    </location>
    <ligand>
        <name>substrate</name>
    </ligand>
</feature>
<name>A0A7G9Y3G3_9EURY</name>
<evidence type="ECO:0000256" key="7">
    <source>
        <dbReference type="PIRSR" id="PIRSR600183-50"/>
    </source>
</evidence>
<comment type="cofactor">
    <cofactor evidence="1 5 7 8">
        <name>pyridoxal 5'-phosphate</name>
        <dbReference type="ChEBI" id="CHEBI:597326"/>
    </cofactor>
</comment>
<dbReference type="EC" id="4.1.1.20" evidence="5 6"/>
<feature type="binding site" evidence="5">
    <location>
        <position position="378"/>
    </location>
    <ligand>
        <name>pyridoxal 5'-phosphate</name>
        <dbReference type="ChEBI" id="CHEBI:597326"/>
    </ligand>
</feature>
<evidence type="ECO:0000256" key="8">
    <source>
        <dbReference type="RuleBase" id="RU003738"/>
    </source>
</evidence>
<dbReference type="AlphaFoldDB" id="A0A7G9Y3G3"/>
<dbReference type="InterPro" id="IPR000183">
    <property type="entry name" value="Orn/DAP/Arg_de-COase"/>
</dbReference>
<comment type="subunit">
    <text evidence="5">Homodimer.</text>
</comment>
<feature type="active site" description="Proton donor" evidence="7">
    <location>
        <position position="349"/>
    </location>
</feature>
<keyword evidence="4 5" id="KW-0456">Lyase</keyword>
<dbReference type="UniPathway" id="UPA00034">
    <property type="reaction ID" value="UER00027"/>
</dbReference>
<accession>A0A7G9Y3G3</accession>
<keyword evidence="5 8" id="KW-0457">Lysine biosynthesis</keyword>
<reference evidence="10" key="1">
    <citation type="submission" date="2020-06" db="EMBL/GenBank/DDBJ databases">
        <title>Unique genomic features of the anaerobic methanotrophic archaea.</title>
        <authorList>
            <person name="Chadwick G.L."/>
            <person name="Skennerton C.T."/>
            <person name="Laso-Perez R."/>
            <person name="Leu A.O."/>
            <person name="Speth D.R."/>
            <person name="Yu H."/>
            <person name="Morgan-Lang C."/>
            <person name="Hatzenpichler R."/>
            <person name="Goudeau D."/>
            <person name="Malmstrom R."/>
            <person name="Brazelton W.J."/>
            <person name="Woyke T."/>
            <person name="Hallam S.J."/>
            <person name="Tyson G.W."/>
            <person name="Wegener G."/>
            <person name="Boetius A."/>
            <person name="Orphan V."/>
        </authorList>
    </citation>
    <scope>NUCLEOTIDE SEQUENCE</scope>
</reference>
<dbReference type="InterPro" id="IPR022644">
    <property type="entry name" value="De-COase2_N"/>
</dbReference>
<dbReference type="NCBIfam" id="TIGR01048">
    <property type="entry name" value="lysA"/>
    <property type="match status" value="1"/>
</dbReference>
<dbReference type="CDD" id="cd06828">
    <property type="entry name" value="PLPDE_III_DapDC"/>
    <property type="match status" value="1"/>
</dbReference>
<feature type="binding site" evidence="5">
    <location>
        <position position="239"/>
    </location>
    <ligand>
        <name>pyridoxal 5'-phosphate</name>
        <dbReference type="ChEBI" id="CHEBI:597326"/>
    </ligand>
</feature>
<comment type="similarity">
    <text evidence="5">Belongs to the Orn/Lys/Arg decarboxylase class-II family. LysA subfamily.</text>
</comment>
<feature type="binding site" evidence="5">
    <location>
        <begin position="280"/>
        <end position="283"/>
    </location>
    <ligand>
        <name>pyridoxal 5'-phosphate</name>
        <dbReference type="ChEBI" id="CHEBI:597326"/>
    </ligand>
</feature>
<organism evidence="10">
    <name type="scientific">Candidatus Methanogaster sp. ANME-2c ERB4</name>
    <dbReference type="NCBI Taxonomy" id="2759911"/>
    <lineage>
        <taxon>Archaea</taxon>
        <taxon>Methanobacteriati</taxon>
        <taxon>Methanobacteriota</taxon>
        <taxon>Stenosarchaea group</taxon>
        <taxon>Methanomicrobia</taxon>
        <taxon>Methanosarcinales</taxon>
        <taxon>ANME-2 cluster</taxon>
        <taxon>Candidatus Methanogasteraceae</taxon>
        <taxon>Candidatus Methanogaster</taxon>
    </lineage>
</organism>
<gene>
    <name evidence="5 10" type="primary">lysA</name>
    <name evidence="10" type="ORF">MMHALIEK_00022</name>
</gene>
<dbReference type="PRINTS" id="PR01181">
    <property type="entry name" value="DAPDCRBXLASE"/>
</dbReference>
<keyword evidence="2 5" id="KW-0210">Decarboxylase</keyword>
<protein>
    <recommendedName>
        <fullName evidence="5 6">Diaminopimelate decarboxylase</fullName>
        <shortName evidence="5">DAP decarboxylase</shortName>
        <shortName evidence="5">DAPDC</shortName>
        <ecNumber evidence="5 6">4.1.1.20</ecNumber>
    </recommendedName>
</protein>
<dbReference type="Pfam" id="PF02784">
    <property type="entry name" value="Orn_Arg_deC_N"/>
    <property type="match status" value="1"/>
</dbReference>
<feature type="binding site" evidence="5">
    <location>
        <position position="322"/>
    </location>
    <ligand>
        <name>substrate</name>
    </ligand>
</feature>
<dbReference type="PANTHER" id="PTHR43727:SF2">
    <property type="entry name" value="GROUP IV DECARBOXYLASE"/>
    <property type="match status" value="1"/>
</dbReference>
<sequence>MSKANHIGIRNHRLTIGEVDTVSLAQEYGTPLYVIDEKRIRENFRTFKSAFPDADIYFAAKANWNLSVLRILASEGAGADVFSDGELYAALLAGIPRERILFNGNSKTAYELQMAIDTGVRVSVDSMDELHALSGLAVKSGRAVDIAFRVNPDVSPETHPKIATGLASSKFGIGYKEVLKAYEEAKELAGVNPVGIHCHIGSQITDVSPFGEAVERMMDIAEQITRLGITLEFVDMGGGLGIPYQKDMETPTPHDLADTILPIFRRRSEDIGISPRLVLEPGRYIVGDTSILLAGVTTVKRSARNFVGVDAGLNLLIRPAMYDAYHEVAVANKADLAGAETYDIVGPICESGDIIARDRKLPLIEPGDVIAVFDVGAYGFSMSSQYNGRCRCTEIMVSDGSVDVIREQEHYGDLIAKQKIPARLLA</sequence>
<evidence type="ECO:0000259" key="9">
    <source>
        <dbReference type="Pfam" id="PF02784"/>
    </source>
</evidence>
<feature type="binding site" evidence="5">
    <location>
        <position position="318"/>
    </location>
    <ligand>
        <name>substrate</name>
    </ligand>
</feature>
<dbReference type="GO" id="GO:0008836">
    <property type="term" value="F:diaminopimelate decarboxylase activity"/>
    <property type="evidence" value="ECO:0007669"/>
    <property type="project" value="UniProtKB-UniRule"/>
</dbReference>
<evidence type="ECO:0000256" key="3">
    <source>
        <dbReference type="ARBA" id="ARBA00022898"/>
    </source>
</evidence>
<dbReference type="PROSITE" id="PS00879">
    <property type="entry name" value="ODR_DC_2_2"/>
    <property type="match status" value="1"/>
</dbReference>
<dbReference type="GO" id="GO:0030170">
    <property type="term" value="F:pyridoxal phosphate binding"/>
    <property type="evidence" value="ECO:0007669"/>
    <property type="project" value="UniProtKB-UniRule"/>
</dbReference>
<dbReference type="SUPFAM" id="SSF50621">
    <property type="entry name" value="Alanine racemase C-terminal domain-like"/>
    <property type="match status" value="1"/>
</dbReference>